<evidence type="ECO:0000313" key="7">
    <source>
        <dbReference type="Proteomes" id="UP000824178"/>
    </source>
</evidence>
<dbReference type="PANTHER" id="PTHR43699">
    <property type="entry name" value="3-DEHYDROQUINATE DEHYDRATASE"/>
    <property type="match status" value="1"/>
</dbReference>
<dbReference type="GO" id="GO:0009423">
    <property type="term" value="P:chorismate biosynthetic process"/>
    <property type="evidence" value="ECO:0007669"/>
    <property type="project" value="UniProtKB-UniRule"/>
</dbReference>
<feature type="binding site" evidence="5">
    <location>
        <position position="232"/>
    </location>
    <ligand>
        <name>3-dehydroquinate</name>
        <dbReference type="ChEBI" id="CHEBI:32364"/>
    </ligand>
</feature>
<organism evidence="6 7">
    <name type="scientific">Candidatus Faecalibacterium intestinavium</name>
    <dbReference type="NCBI Taxonomy" id="2838580"/>
    <lineage>
        <taxon>Bacteria</taxon>
        <taxon>Bacillati</taxon>
        <taxon>Bacillota</taxon>
        <taxon>Clostridia</taxon>
        <taxon>Eubacteriales</taxon>
        <taxon>Oscillospiraceae</taxon>
        <taxon>Faecalibacterium</taxon>
    </lineage>
</organism>
<keyword evidence="4 5" id="KW-0704">Schiff base</keyword>
<dbReference type="CDD" id="cd00502">
    <property type="entry name" value="DHQase_I"/>
    <property type="match status" value="1"/>
</dbReference>
<dbReference type="InterPro" id="IPR013785">
    <property type="entry name" value="Aldolase_TIM"/>
</dbReference>
<protein>
    <recommendedName>
        <fullName evidence="5">3-dehydroquinate dehydratase</fullName>
        <shortName evidence="5">3-dehydroquinase</shortName>
        <ecNumber evidence="5">4.2.1.10</ecNumber>
    </recommendedName>
    <alternativeName>
        <fullName evidence="5">Type I DHQase</fullName>
    </alternativeName>
    <alternativeName>
        <fullName evidence="5">Type I dehydroquinase</fullName>
        <shortName evidence="5">DHQ1</shortName>
    </alternativeName>
</protein>
<evidence type="ECO:0000256" key="2">
    <source>
        <dbReference type="ARBA" id="ARBA00023141"/>
    </source>
</evidence>
<reference evidence="6" key="2">
    <citation type="submission" date="2021-04" db="EMBL/GenBank/DDBJ databases">
        <authorList>
            <person name="Gilroy R."/>
        </authorList>
    </citation>
    <scope>NUCLEOTIDE SEQUENCE</scope>
    <source>
        <strain evidence="6">742</strain>
    </source>
</reference>
<comment type="pathway">
    <text evidence="5">Metabolic intermediate biosynthesis; chorismate biosynthesis; chorismate from D-erythrose 4-phosphate and phosphoenolpyruvate: step 3/7.</text>
</comment>
<feature type="binding site" evidence="5">
    <location>
        <position position="236"/>
    </location>
    <ligand>
        <name>3-dehydroquinate</name>
        <dbReference type="ChEBI" id="CHEBI:32364"/>
    </ligand>
</feature>
<keyword evidence="5" id="KW-0028">Amino-acid biosynthesis</keyword>
<dbReference type="InterPro" id="IPR050146">
    <property type="entry name" value="Type-I_3-dehydroquinase"/>
</dbReference>
<dbReference type="AlphaFoldDB" id="A0A9E2KKN8"/>
<sequence length="259" mass="27307">MSCLTLRGCRIGEGRPKTILPIVESTEAAILARGTEFAALPADCVEWRADWFDASADPNAVTRCLQGLRAALGGKLLLVTFRTAAEGGEKPLSLDGYRAFCGWVCDSGCADLLDLELLPAGDVLPSLITMAHEAGVKVICSSHDFTRTPSQTEMVTRMVRMQAAGADIAKLAVMPQSPADVAALLAATAEMTERHPETPVITISMGPLGAVSRVCGEALGSAMTFACAGKASAPGQIELNEMNFILDRLALPTRSPYNV</sequence>
<dbReference type="PANTHER" id="PTHR43699:SF1">
    <property type="entry name" value="3-DEHYDROQUINATE DEHYDRATASE"/>
    <property type="match status" value="1"/>
</dbReference>
<dbReference type="GO" id="GO:0046279">
    <property type="term" value="P:3,4-dihydroxybenzoate biosynthetic process"/>
    <property type="evidence" value="ECO:0007669"/>
    <property type="project" value="TreeGrafter"/>
</dbReference>
<dbReference type="GO" id="GO:0003855">
    <property type="term" value="F:3-dehydroquinate dehydratase activity"/>
    <property type="evidence" value="ECO:0007669"/>
    <property type="project" value="UniProtKB-UniRule"/>
</dbReference>
<dbReference type="HAMAP" id="MF_00214">
    <property type="entry name" value="AroD"/>
    <property type="match status" value="1"/>
</dbReference>
<dbReference type="GO" id="GO:0009073">
    <property type="term" value="P:aromatic amino acid family biosynthetic process"/>
    <property type="evidence" value="ECO:0007669"/>
    <property type="project" value="UniProtKB-KW"/>
</dbReference>
<accession>A0A9E2KKN8</accession>
<evidence type="ECO:0000256" key="4">
    <source>
        <dbReference type="ARBA" id="ARBA00023270"/>
    </source>
</evidence>
<dbReference type="FunFam" id="3.20.20.70:FF:000047">
    <property type="entry name" value="3-dehydroquinate dehydratase"/>
    <property type="match status" value="1"/>
</dbReference>
<comment type="caution">
    <text evidence="6">The sequence shown here is derived from an EMBL/GenBank/DDBJ whole genome shotgun (WGS) entry which is preliminary data.</text>
</comment>
<feature type="active site" description="Proton donor/acceptor" evidence="5">
    <location>
        <position position="143"/>
    </location>
</feature>
<evidence type="ECO:0000313" key="6">
    <source>
        <dbReference type="EMBL" id="MBU3819317.1"/>
    </source>
</evidence>
<dbReference type="Gene3D" id="3.20.20.70">
    <property type="entry name" value="Aldolase class I"/>
    <property type="match status" value="1"/>
</dbReference>
<dbReference type="Pfam" id="PF01487">
    <property type="entry name" value="DHquinase_I"/>
    <property type="match status" value="1"/>
</dbReference>
<comment type="function">
    <text evidence="5">Involved in the third step of the chorismate pathway, which leads to the biosynthesis of aromatic amino acids. Catalyzes the cis-dehydration of 3-dehydroquinate (DHQ) and introduces the first double bond of the aromatic ring to yield 3-dehydroshikimate.</text>
</comment>
<comment type="caution">
    <text evidence="5">Lacks conserved residue(s) required for the propagation of feature annotation.</text>
</comment>
<feature type="binding site" evidence="5">
    <location>
        <position position="213"/>
    </location>
    <ligand>
        <name>3-dehydroquinate</name>
        <dbReference type="ChEBI" id="CHEBI:32364"/>
    </ligand>
</feature>
<keyword evidence="3 5" id="KW-0456">Lyase</keyword>
<dbReference type="EMBL" id="JAHLFH010000058">
    <property type="protein sequence ID" value="MBU3819317.1"/>
    <property type="molecule type" value="Genomic_DNA"/>
</dbReference>
<keyword evidence="2 5" id="KW-0057">Aromatic amino acid biosynthesis</keyword>
<comment type="subunit">
    <text evidence="5">Homodimer.</text>
</comment>
<name>A0A9E2KKN8_9FIRM</name>
<dbReference type="InterPro" id="IPR001381">
    <property type="entry name" value="DHquinase_I"/>
</dbReference>
<dbReference type="EC" id="4.2.1.10" evidence="5"/>
<feature type="binding site" evidence="5">
    <location>
        <begin position="46"/>
        <end position="48"/>
    </location>
    <ligand>
        <name>3-dehydroquinate</name>
        <dbReference type="ChEBI" id="CHEBI:32364"/>
    </ligand>
</feature>
<comment type="catalytic activity">
    <reaction evidence="1 5">
        <text>3-dehydroquinate = 3-dehydroshikimate + H2O</text>
        <dbReference type="Rhea" id="RHEA:21096"/>
        <dbReference type="ChEBI" id="CHEBI:15377"/>
        <dbReference type="ChEBI" id="CHEBI:16630"/>
        <dbReference type="ChEBI" id="CHEBI:32364"/>
        <dbReference type="EC" id="4.2.1.10"/>
    </reaction>
</comment>
<dbReference type="SUPFAM" id="SSF51569">
    <property type="entry name" value="Aldolase"/>
    <property type="match status" value="1"/>
</dbReference>
<proteinExistence type="inferred from homology"/>
<comment type="similarity">
    <text evidence="5">Belongs to the type-I 3-dehydroquinase family.</text>
</comment>
<evidence type="ECO:0000256" key="3">
    <source>
        <dbReference type="ARBA" id="ARBA00023239"/>
    </source>
</evidence>
<feature type="binding site" evidence="5">
    <location>
        <position position="82"/>
    </location>
    <ligand>
        <name>3-dehydroquinate</name>
        <dbReference type="ChEBI" id="CHEBI:32364"/>
    </ligand>
</feature>
<dbReference type="Proteomes" id="UP000824178">
    <property type="component" value="Unassembled WGS sequence"/>
</dbReference>
<feature type="active site" description="Schiff-base intermediate with substrate" evidence="5">
    <location>
        <position position="170"/>
    </location>
</feature>
<evidence type="ECO:0000256" key="1">
    <source>
        <dbReference type="ARBA" id="ARBA00001864"/>
    </source>
</evidence>
<reference evidence="6" key="1">
    <citation type="journal article" date="2021" name="PeerJ">
        <title>Extensive microbial diversity within the chicken gut microbiome revealed by metagenomics and culture.</title>
        <authorList>
            <person name="Gilroy R."/>
            <person name="Ravi A."/>
            <person name="Getino M."/>
            <person name="Pursley I."/>
            <person name="Horton D.L."/>
            <person name="Alikhan N.F."/>
            <person name="Baker D."/>
            <person name="Gharbi K."/>
            <person name="Hall N."/>
            <person name="Watson M."/>
            <person name="Adriaenssens E.M."/>
            <person name="Foster-Nyarko E."/>
            <person name="Jarju S."/>
            <person name="Secka A."/>
            <person name="Antonio M."/>
            <person name="Oren A."/>
            <person name="Chaudhuri R.R."/>
            <person name="La Ragione R."/>
            <person name="Hildebrand F."/>
            <person name="Pallen M.J."/>
        </authorList>
    </citation>
    <scope>NUCLEOTIDE SEQUENCE</scope>
    <source>
        <strain evidence="6">742</strain>
    </source>
</reference>
<dbReference type="GO" id="GO:0008652">
    <property type="term" value="P:amino acid biosynthetic process"/>
    <property type="evidence" value="ECO:0007669"/>
    <property type="project" value="UniProtKB-KW"/>
</dbReference>
<evidence type="ECO:0000256" key="5">
    <source>
        <dbReference type="HAMAP-Rule" id="MF_00214"/>
    </source>
</evidence>
<dbReference type="NCBIfam" id="TIGR01093">
    <property type="entry name" value="aroD"/>
    <property type="match status" value="1"/>
</dbReference>
<gene>
    <name evidence="5 6" type="primary">aroD</name>
    <name evidence="6" type="ORF">H9864_02945</name>
</gene>